<dbReference type="InterPro" id="IPR015378">
    <property type="entry name" value="Transposase-like_Mu_C"/>
</dbReference>
<dbReference type="InterPro" id="IPR001584">
    <property type="entry name" value="Integrase_cat-core"/>
</dbReference>
<gene>
    <name evidence="2" type="ORF">D5R97_03435</name>
</gene>
<sequence>VAQIIEILEMSGMVPKGVLKKSTLYEHFKRQGLNKELGKKESKAYQRFSPKHRNQRWQGDSCHLLYIPHPQKPKQKVKLYLIAWLDEFSRIITHGQLYSEEKFYALEDSLKKAILRFGVPEQLYADNARIYSSNQLQSICSRLGIHLSHTRPYRPQGRGKLERLFSTVQSSFLPEIETMLKEKNMTVDEINDYFFIWVRQHYHEKVHSATKQKPMLSFESDSYPLRRVDLSTLVEAFLVEDTRRVDKTGVFKLDGLEYQAPLELARTKVSVRYDPFQRESVQLYLENQRYPDAYLLKVPEQVDHRAITEDPQVNQPATGLNYLELLKEKDDTGLSYSELKE</sequence>
<evidence type="ECO:0000313" key="3">
    <source>
        <dbReference type="Proteomes" id="UP000285138"/>
    </source>
</evidence>
<dbReference type="Proteomes" id="UP000285138">
    <property type="component" value="Unassembled WGS sequence"/>
</dbReference>
<dbReference type="PANTHER" id="PTHR35004:SF6">
    <property type="entry name" value="TRANSPOSASE"/>
    <property type="match status" value="1"/>
</dbReference>
<dbReference type="EMBL" id="QZAA01000100">
    <property type="protein sequence ID" value="RQD76911.1"/>
    <property type="molecule type" value="Genomic_DNA"/>
</dbReference>
<dbReference type="Pfam" id="PF09299">
    <property type="entry name" value="Mu-transpos_C"/>
    <property type="match status" value="1"/>
</dbReference>
<proteinExistence type="predicted"/>
<dbReference type="InterPro" id="IPR036397">
    <property type="entry name" value="RNaseH_sf"/>
</dbReference>
<dbReference type="Gene3D" id="3.30.420.10">
    <property type="entry name" value="Ribonuclease H-like superfamily/Ribonuclease H"/>
    <property type="match status" value="1"/>
</dbReference>
<feature type="non-terminal residue" evidence="2">
    <location>
        <position position="1"/>
    </location>
</feature>
<dbReference type="InterPro" id="IPR012337">
    <property type="entry name" value="RNaseH-like_sf"/>
</dbReference>
<comment type="caution">
    <text evidence="2">The sequence shown here is derived from an EMBL/GenBank/DDBJ whole genome shotgun (WGS) entry which is preliminary data.</text>
</comment>
<accession>A0A424YG79</accession>
<dbReference type="PROSITE" id="PS50994">
    <property type="entry name" value="INTEGRASE"/>
    <property type="match status" value="1"/>
</dbReference>
<name>A0A424YG79_9FIRM</name>
<feature type="domain" description="Integrase catalytic" evidence="1">
    <location>
        <begin position="46"/>
        <end position="222"/>
    </location>
</feature>
<evidence type="ECO:0000259" key="1">
    <source>
        <dbReference type="PROSITE" id="PS50994"/>
    </source>
</evidence>
<protein>
    <submittedName>
        <fullName evidence="2">Integrase</fullName>
    </submittedName>
</protein>
<organism evidence="2 3">
    <name type="scientific">Candidatus Syntrophonatronum acetioxidans</name>
    <dbReference type="NCBI Taxonomy" id="1795816"/>
    <lineage>
        <taxon>Bacteria</taxon>
        <taxon>Bacillati</taxon>
        <taxon>Bacillota</taxon>
        <taxon>Clostridia</taxon>
        <taxon>Eubacteriales</taxon>
        <taxon>Syntrophomonadaceae</taxon>
        <taxon>Candidatus Syntrophonatronum</taxon>
    </lineage>
</organism>
<dbReference type="PANTHER" id="PTHR35004">
    <property type="entry name" value="TRANSPOSASE RV3428C-RELATED"/>
    <property type="match status" value="1"/>
</dbReference>
<dbReference type="GO" id="GO:0015074">
    <property type="term" value="P:DNA integration"/>
    <property type="evidence" value="ECO:0007669"/>
    <property type="project" value="InterPro"/>
</dbReference>
<dbReference type="SUPFAM" id="SSF53098">
    <property type="entry name" value="Ribonuclease H-like"/>
    <property type="match status" value="1"/>
</dbReference>
<dbReference type="GO" id="GO:0003676">
    <property type="term" value="F:nucleic acid binding"/>
    <property type="evidence" value="ECO:0007669"/>
    <property type="project" value="InterPro"/>
</dbReference>
<dbReference type="AlphaFoldDB" id="A0A424YG79"/>
<evidence type="ECO:0000313" key="2">
    <source>
        <dbReference type="EMBL" id="RQD76911.1"/>
    </source>
</evidence>
<reference evidence="2 3" key="1">
    <citation type="submission" date="2018-08" db="EMBL/GenBank/DDBJ databases">
        <title>The metabolism and importance of syntrophic acetate oxidation coupled to methane or sulfide production in haloalkaline environments.</title>
        <authorList>
            <person name="Timmers P.H.A."/>
            <person name="Vavourakis C.D."/>
            <person name="Sorokin D.Y."/>
            <person name="Sinninghe Damste J.S."/>
            <person name="Muyzer G."/>
            <person name="Stams A.J.M."/>
            <person name="Plugge C.M."/>
        </authorList>
    </citation>
    <scope>NUCLEOTIDE SEQUENCE [LARGE SCALE GENOMIC DNA]</scope>
    <source>
        <strain evidence="2">MSAO_Bac1</strain>
    </source>
</reference>
<dbReference type="Pfam" id="PF00665">
    <property type="entry name" value="rve"/>
    <property type="match status" value="1"/>
</dbReference>